<feature type="domain" description="Rad50/SbcC-type AAA" evidence="5">
    <location>
        <begin position="5"/>
        <end position="210"/>
    </location>
</feature>
<comment type="subunit">
    <text evidence="2">Heterodimer of SbcC and SbcD.</text>
</comment>
<dbReference type="InterPro" id="IPR038729">
    <property type="entry name" value="Rad50/SbcC_AAA"/>
</dbReference>
<dbReference type="GO" id="GO:0006302">
    <property type="term" value="P:double-strand break repair"/>
    <property type="evidence" value="ECO:0007669"/>
    <property type="project" value="InterPro"/>
</dbReference>
<dbReference type="EMBL" id="JAAIOD010000005">
    <property type="protein sequence ID" value="NSE57611.1"/>
    <property type="molecule type" value="Genomic_DNA"/>
</dbReference>
<dbReference type="AlphaFoldDB" id="A0A173RZ22"/>
<dbReference type="Proteomes" id="UP000095597">
    <property type="component" value="Unassembled WGS sequence"/>
</dbReference>
<dbReference type="InterPro" id="IPR027417">
    <property type="entry name" value="P-loop_NTPase"/>
</dbReference>
<feature type="coiled-coil region" evidence="4">
    <location>
        <begin position="295"/>
        <end position="528"/>
    </location>
</feature>
<organism evidence="6 9">
    <name type="scientific">Dorea longicatena</name>
    <dbReference type="NCBI Taxonomy" id="88431"/>
    <lineage>
        <taxon>Bacteria</taxon>
        <taxon>Bacillati</taxon>
        <taxon>Bacillota</taxon>
        <taxon>Clostridia</taxon>
        <taxon>Lachnospirales</taxon>
        <taxon>Lachnospiraceae</taxon>
        <taxon>Dorea</taxon>
    </lineage>
</organism>
<comment type="similarity">
    <text evidence="1">Belongs to the SMC family. SbcC subfamily.</text>
</comment>
<dbReference type="Pfam" id="PF13476">
    <property type="entry name" value="AAA_23"/>
    <property type="match status" value="1"/>
</dbReference>
<feature type="coiled-coil region" evidence="4">
    <location>
        <begin position="632"/>
        <end position="730"/>
    </location>
</feature>
<dbReference type="Proteomes" id="UP000446719">
    <property type="component" value="Unassembled WGS sequence"/>
</dbReference>
<reference evidence="8" key="3">
    <citation type="journal article" date="2020" name="Cell Host Microbe">
        <title>Functional and Genomic Variation between Human-Derived Isolates of Lachnospiraceae Reveals Inter- and Intra-Species Diversity.</title>
        <authorList>
            <person name="Sorbara M.T."/>
            <person name="Littmann E.R."/>
            <person name="Fontana E."/>
            <person name="Moody T.U."/>
            <person name="Kohout C.E."/>
            <person name="Gjonbalaj M."/>
            <person name="Eaton V."/>
            <person name="Seok R."/>
            <person name="Leiner I.M."/>
            <person name="Pamer E.G."/>
        </authorList>
    </citation>
    <scope>NUCLEOTIDE SEQUENCE</scope>
    <source>
        <strain evidence="8">MSK.10.16</strain>
    </source>
</reference>
<dbReference type="PANTHER" id="PTHR32114:SF2">
    <property type="entry name" value="ABC TRANSPORTER ABCH.3"/>
    <property type="match status" value="1"/>
</dbReference>
<proteinExistence type="inferred from homology"/>
<reference evidence="8" key="4">
    <citation type="submission" date="2020-02" db="EMBL/GenBank/DDBJ databases">
        <authorList>
            <person name="Littmann E."/>
            <person name="Sorbara M."/>
        </authorList>
    </citation>
    <scope>NUCLEOTIDE SEQUENCE</scope>
    <source>
        <strain evidence="8">MSK.10.16</strain>
    </source>
</reference>
<dbReference type="RefSeq" id="WP_055213697.1">
    <property type="nucleotide sequence ID" value="NZ_CP094679.1"/>
</dbReference>
<dbReference type="Proteomes" id="UP000724058">
    <property type="component" value="Unassembled WGS sequence"/>
</dbReference>
<evidence type="ECO:0000313" key="10">
    <source>
        <dbReference type="Proteomes" id="UP000446719"/>
    </source>
</evidence>
<accession>A0A173RZ22</accession>
<dbReference type="SUPFAM" id="SSF52540">
    <property type="entry name" value="P-loop containing nucleoside triphosphate hydrolases"/>
    <property type="match status" value="1"/>
</dbReference>
<evidence type="ECO:0000256" key="2">
    <source>
        <dbReference type="ARBA" id="ARBA00011322"/>
    </source>
</evidence>
<dbReference type="PROSITE" id="PS00675">
    <property type="entry name" value="SIGMA54_INTERACT_1"/>
    <property type="match status" value="1"/>
</dbReference>
<evidence type="ECO:0000259" key="5">
    <source>
        <dbReference type="Pfam" id="PF13476"/>
    </source>
</evidence>
<evidence type="ECO:0000313" key="9">
    <source>
        <dbReference type="Proteomes" id="UP000095597"/>
    </source>
</evidence>
<dbReference type="GO" id="GO:0016887">
    <property type="term" value="F:ATP hydrolysis activity"/>
    <property type="evidence" value="ECO:0007669"/>
    <property type="project" value="InterPro"/>
</dbReference>
<evidence type="ECO:0000313" key="6">
    <source>
        <dbReference type="EMBL" id="CUM82937.1"/>
    </source>
</evidence>
<dbReference type="EMBL" id="WWSB01000006">
    <property type="protein sequence ID" value="MZK17789.1"/>
    <property type="molecule type" value="Genomic_DNA"/>
</dbReference>
<protein>
    <recommendedName>
        <fullName evidence="3">Nuclease SbcCD subunit C</fullName>
    </recommendedName>
</protein>
<evidence type="ECO:0000256" key="4">
    <source>
        <dbReference type="SAM" id="Coils"/>
    </source>
</evidence>
<evidence type="ECO:0000256" key="1">
    <source>
        <dbReference type="ARBA" id="ARBA00006930"/>
    </source>
</evidence>
<dbReference type="Gene3D" id="3.40.50.300">
    <property type="entry name" value="P-loop containing nucleotide triphosphate hydrolases"/>
    <property type="match status" value="2"/>
</dbReference>
<evidence type="ECO:0000313" key="8">
    <source>
        <dbReference type="EMBL" id="NSE57611.1"/>
    </source>
</evidence>
<sequence>MRPVKLIMSAFGSYAGKTEIDFTEIPNGLFLITGDTGAGKTTVFDAITYALYDRTSGGTRDGNMMRSQYAGEETSTYVEYTFLYQKKEYKIRRNPEYLRLGKRRYADGSPRYVKETPKVELTLPDGSIFKGKKRETDQKISEIIGLDADQFTQISMIAQGEFLKLLLAESRERKKIFSRIFQTRFYYRIQEELKKQAVQLYVKLEQNLQEMKLEMARVEYPSYKKDGGVWPEEVQLEKCTEENELIKQWKVIAGQDIPDRERISVILKEIIDQGNRWEKVCKKESSRAQMVLEDKNRLLKEAELLNQLFDSYERVLSRLEEKMPEKAKYEFLTGRIQTGKKAGRVLQEEKRYLEEEKRLTKLEVQERSLQKELQECRKQLQELTDKQKEAGREKTEKETVLTEKKVRIQDAILQYQSMNAKKEELDKITKEIKNYLNQSETILQKKEILQNNRKEILTFLKKYEKIETCINECRNQKEHIEEQIRHYEELDHQEERKEELKEDCERAKKEADREQKNYENAWAEYEMKYHKFLNEQAGILALNLEDGQPCPVCGSREHPQIAALSDEAPTQAEVELAKAERDKKEKIRDIKTEAFRKCLAGYQAAQEICLTLRKNIKDEVEDITGIGWKEKIQSLKRTLMETEKRLKQLEEIFERCRTLKENQEQIANQIEKLEEKERKTSQSLTESKLMYTKLEAEYQAMEEKLPYKTMEEAEEHLREITGKLELVRNNYETVTRCLTEKQNKEKELEGQQKTVSASVVQSQEEVQKKIRSYKQIIKEQGFEDEESYHSQCMTERELEEAEQWIEAYQKELQELEANRTLLEQQLEGKERKDTEQIAREIKEASGELEEIRKEYMKLHNTNERNREIRDNLKRNFEKNSGLQKQYEIVGNLSKTANGNLSGSAKLDFETYIQRQYFRQIIRAANKRLVRMTSGEFILQCRDVEKLGSQGQAGLDLDVYHMATDTVRDVKTLSGGESFMAALSMALGLSDIVQNTAGAIHLDTMFIDEGFGSLDDVSRDQAIRVLNDLADKDRLIGIISHVNELKEQIDHKLVVKKNEKGSSVSWSL</sequence>
<dbReference type="InterPro" id="IPR025662">
    <property type="entry name" value="Sigma_54_int_dom_ATP-bd_1"/>
</dbReference>
<dbReference type="OrthoDB" id="9795626at2"/>
<gene>
    <name evidence="6" type="primary">sbcC</name>
    <name evidence="6" type="ORF">ERS852573_00726</name>
    <name evidence="8" type="ORF">G4332_05670</name>
    <name evidence="7" type="ORF">GT565_06605</name>
</gene>
<dbReference type="Pfam" id="PF13558">
    <property type="entry name" value="SbcC_Walker_B"/>
    <property type="match status" value="1"/>
</dbReference>
<evidence type="ECO:0000313" key="7">
    <source>
        <dbReference type="EMBL" id="MZK17789.1"/>
    </source>
</evidence>
<keyword evidence="4" id="KW-0175">Coiled coil</keyword>
<reference evidence="6 9" key="1">
    <citation type="submission" date="2015-09" db="EMBL/GenBank/DDBJ databases">
        <authorList>
            <consortium name="Pathogen Informatics"/>
        </authorList>
    </citation>
    <scope>NUCLEOTIDE SEQUENCE [LARGE SCALE GENOMIC DNA]</scope>
    <source>
        <strain evidence="6 9">2789STDY5834961</strain>
    </source>
</reference>
<evidence type="ECO:0000256" key="3">
    <source>
        <dbReference type="ARBA" id="ARBA00013368"/>
    </source>
</evidence>
<reference evidence="7 10" key="2">
    <citation type="journal article" date="2019" name="Nat. Med.">
        <title>A library of human gut bacterial isolates paired with longitudinal multiomics data enables mechanistic microbiome research.</title>
        <authorList>
            <person name="Poyet M."/>
            <person name="Groussin M."/>
            <person name="Gibbons S.M."/>
            <person name="Avila-Pacheco J."/>
            <person name="Jiang X."/>
            <person name="Kearney S.M."/>
            <person name="Perrotta A.R."/>
            <person name="Berdy B."/>
            <person name="Zhao S."/>
            <person name="Lieberman T.D."/>
            <person name="Swanson P.K."/>
            <person name="Smith M."/>
            <person name="Roesemann S."/>
            <person name="Alexander J.E."/>
            <person name="Rich S.A."/>
            <person name="Livny J."/>
            <person name="Vlamakis H."/>
            <person name="Clish C."/>
            <person name="Bullock K."/>
            <person name="Deik A."/>
            <person name="Scott J."/>
            <person name="Pierce K.A."/>
            <person name="Xavier R.J."/>
            <person name="Alm E.J."/>
        </authorList>
    </citation>
    <scope>NUCLEOTIDE SEQUENCE [LARGE SCALE GENOMIC DNA]</scope>
    <source>
        <strain evidence="7 10">BIOML-A7</strain>
    </source>
</reference>
<name>A0A173RZ22_9FIRM</name>
<dbReference type="EMBL" id="CYXO01000003">
    <property type="protein sequence ID" value="CUM82937.1"/>
    <property type="molecule type" value="Genomic_DNA"/>
</dbReference>
<dbReference type="PANTHER" id="PTHR32114">
    <property type="entry name" value="ABC TRANSPORTER ABCH.3"/>
    <property type="match status" value="1"/>
</dbReference>
<feature type="coiled-coil region" evidence="4">
    <location>
        <begin position="798"/>
        <end position="861"/>
    </location>
</feature>